<gene>
    <name evidence="10" type="ORF">AB1Y20_014305</name>
</gene>
<evidence type="ECO:0000256" key="6">
    <source>
        <dbReference type="ARBA" id="ARBA00023274"/>
    </source>
</evidence>
<keyword evidence="4" id="KW-0934">Plastid</keyword>
<comment type="caution">
    <text evidence="10">The sequence shown here is derived from an EMBL/GenBank/DDBJ whole genome shotgun (WGS) entry which is preliminary data.</text>
</comment>
<dbReference type="GO" id="GO:0003735">
    <property type="term" value="F:structural constituent of ribosome"/>
    <property type="evidence" value="ECO:0007669"/>
    <property type="project" value="InterPro"/>
</dbReference>
<dbReference type="PROSITE" id="PS00831">
    <property type="entry name" value="RIBOSOMAL_L27"/>
    <property type="match status" value="1"/>
</dbReference>
<dbReference type="EMBL" id="JBGBPQ010000028">
    <property type="protein sequence ID" value="KAL1496712.1"/>
    <property type="molecule type" value="Genomic_DNA"/>
</dbReference>
<feature type="region of interest" description="Disordered" evidence="9">
    <location>
        <begin position="24"/>
        <end position="46"/>
    </location>
</feature>
<evidence type="ECO:0000313" key="10">
    <source>
        <dbReference type="EMBL" id="KAL1496712.1"/>
    </source>
</evidence>
<dbReference type="GO" id="GO:0005840">
    <property type="term" value="C:ribosome"/>
    <property type="evidence" value="ECO:0007669"/>
    <property type="project" value="UniProtKB-KW"/>
</dbReference>
<protein>
    <recommendedName>
        <fullName evidence="7">Large ribosomal subunit protein bL27c</fullName>
    </recommendedName>
    <alternativeName>
        <fullName evidence="8">50S ribosomal protein L27, chloroplastic</fullName>
    </alternativeName>
</protein>
<dbReference type="Gene3D" id="2.40.50.100">
    <property type="match status" value="1"/>
</dbReference>
<name>A0AB34IEK9_PRYPA</name>
<dbReference type="AlphaFoldDB" id="A0AB34IEK9"/>
<keyword evidence="5" id="KW-0689">Ribosomal protein</keyword>
<keyword evidence="6" id="KW-0687">Ribonucleoprotein</keyword>
<evidence type="ECO:0000256" key="7">
    <source>
        <dbReference type="ARBA" id="ARBA00035268"/>
    </source>
</evidence>
<accession>A0AB34IEK9</accession>
<evidence type="ECO:0000256" key="2">
    <source>
        <dbReference type="ARBA" id="ARBA00010797"/>
    </source>
</evidence>
<dbReference type="Pfam" id="PF01016">
    <property type="entry name" value="Ribosomal_L27"/>
    <property type="match status" value="1"/>
</dbReference>
<organism evidence="10 11">
    <name type="scientific">Prymnesium parvum</name>
    <name type="common">Toxic golden alga</name>
    <dbReference type="NCBI Taxonomy" id="97485"/>
    <lineage>
        <taxon>Eukaryota</taxon>
        <taxon>Haptista</taxon>
        <taxon>Haptophyta</taxon>
        <taxon>Prymnesiophyceae</taxon>
        <taxon>Prymnesiales</taxon>
        <taxon>Prymnesiaceae</taxon>
        <taxon>Prymnesium</taxon>
    </lineage>
</organism>
<dbReference type="PANTHER" id="PTHR15893:SF0">
    <property type="entry name" value="LARGE RIBOSOMAL SUBUNIT PROTEIN BL27M"/>
    <property type="match status" value="1"/>
</dbReference>
<dbReference type="PANTHER" id="PTHR15893">
    <property type="entry name" value="RIBOSOMAL PROTEIN L27"/>
    <property type="match status" value="1"/>
</dbReference>
<keyword evidence="11" id="KW-1185">Reference proteome</keyword>
<dbReference type="InterPro" id="IPR018261">
    <property type="entry name" value="Ribosomal_bL27_CS"/>
</dbReference>
<evidence type="ECO:0000256" key="4">
    <source>
        <dbReference type="ARBA" id="ARBA00022640"/>
    </source>
</evidence>
<dbReference type="SUPFAM" id="SSF110324">
    <property type="entry name" value="Ribosomal L27 protein-like"/>
    <property type="match status" value="1"/>
</dbReference>
<sequence>MLATLRGGLFSALRAASAPLRALPLAPPGSRPMATKKSGGTGVSRSHTPKYLGVKVFGEQLVKPGGIIVRQRGQKFVPGENTAMGRDHTIFARVAGYVEFKRVEWCHKAYYYAHRGRARHFINVWPESAEENRARVRARQERRRARRAHLPIQLPKLRGQWGEKL</sequence>
<comment type="similarity">
    <text evidence="2">Belongs to the bacterial ribosomal protein bL27 family.</text>
</comment>
<evidence type="ECO:0000313" key="11">
    <source>
        <dbReference type="Proteomes" id="UP001515480"/>
    </source>
</evidence>
<keyword evidence="3" id="KW-0150">Chloroplast</keyword>
<dbReference type="Proteomes" id="UP001515480">
    <property type="component" value="Unassembled WGS sequence"/>
</dbReference>
<reference evidence="10 11" key="1">
    <citation type="journal article" date="2024" name="Science">
        <title>Giant polyketide synthase enzymes in the biosynthesis of giant marine polyether toxins.</title>
        <authorList>
            <person name="Fallon T.R."/>
            <person name="Shende V.V."/>
            <person name="Wierzbicki I.H."/>
            <person name="Pendleton A.L."/>
            <person name="Watervoot N.F."/>
            <person name="Auber R.P."/>
            <person name="Gonzalez D.J."/>
            <person name="Wisecaver J.H."/>
            <person name="Moore B.S."/>
        </authorList>
    </citation>
    <scope>NUCLEOTIDE SEQUENCE [LARGE SCALE GENOMIC DNA]</scope>
    <source>
        <strain evidence="10 11">12B1</strain>
    </source>
</reference>
<comment type="subcellular location">
    <subcellularLocation>
        <location evidence="1">Plastid</location>
        <location evidence="1">Chloroplast</location>
    </subcellularLocation>
</comment>
<evidence type="ECO:0000256" key="8">
    <source>
        <dbReference type="ARBA" id="ARBA00035428"/>
    </source>
</evidence>
<dbReference type="GO" id="GO:0009507">
    <property type="term" value="C:chloroplast"/>
    <property type="evidence" value="ECO:0007669"/>
    <property type="project" value="UniProtKB-SubCell"/>
</dbReference>
<proteinExistence type="inferred from homology"/>
<dbReference type="GO" id="GO:1990904">
    <property type="term" value="C:ribonucleoprotein complex"/>
    <property type="evidence" value="ECO:0007669"/>
    <property type="project" value="UniProtKB-KW"/>
</dbReference>
<dbReference type="PRINTS" id="PR00063">
    <property type="entry name" value="RIBOSOMALL27"/>
</dbReference>
<evidence type="ECO:0000256" key="9">
    <source>
        <dbReference type="SAM" id="MobiDB-lite"/>
    </source>
</evidence>
<evidence type="ECO:0000256" key="1">
    <source>
        <dbReference type="ARBA" id="ARBA00004229"/>
    </source>
</evidence>
<evidence type="ECO:0000256" key="5">
    <source>
        <dbReference type="ARBA" id="ARBA00022980"/>
    </source>
</evidence>
<dbReference type="InterPro" id="IPR001684">
    <property type="entry name" value="Ribosomal_bL27"/>
</dbReference>
<evidence type="ECO:0000256" key="3">
    <source>
        <dbReference type="ARBA" id="ARBA00022528"/>
    </source>
</evidence>
<dbReference type="GO" id="GO:0006412">
    <property type="term" value="P:translation"/>
    <property type="evidence" value="ECO:0007669"/>
    <property type="project" value="InterPro"/>
</dbReference>